<evidence type="ECO:0000256" key="1">
    <source>
        <dbReference type="ARBA" id="ARBA00010577"/>
    </source>
</evidence>
<dbReference type="Pfam" id="PF03963">
    <property type="entry name" value="FlgD"/>
    <property type="match status" value="1"/>
</dbReference>
<dbReference type="Gene3D" id="2.60.40.4070">
    <property type="match status" value="1"/>
</dbReference>
<feature type="compositionally biased region" description="Low complexity" evidence="6">
    <location>
        <begin position="10"/>
        <end position="21"/>
    </location>
</feature>
<protein>
    <recommendedName>
        <fullName evidence="2 5">Basal-body rod modification protein FlgD</fullName>
    </recommendedName>
</protein>
<dbReference type="InterPro" id="IPR005648">
    <property type="entry name" value="FlgD"/>
</dbReference>
<name>A0A4P6L2X2_9BURK</name>
<dbReference type="EMBL" id="CP035913">
    <property type="protein sequence ID" value="QBE65635.1"/>
    <property type="molecule type" value="Genomic_DNA"/>
</dbReference>
<keyword evidence="7" id="KW-0282">Flagellum</keyword>
<evidence type="ECO:0000256" key="6">
    <source>
        <dbReference type="SAM" id="MobiDB-lite"/>
    </source>
</evidence>
<feature type="compositionally biased region" description="Polar residues" evidence="6">
    <location>
        <begin position="22"/>
        <end position="33"/>
    </location>
</feature>
<dbReference type="GO" id="GO:0044781">
    <property type="term" value="P:bacterial-type flagellum organization"/>
    <property type="evidence" value="ECO:0007669"/>
    <property type="project" value="UniProtKB-UniRule"/>
</dbReference>
<comment type="similarity">
    <text evidence="1 5">Belongs to the FlgD family.</text>
</comment>
<dbReference type="RefSeq" id="WP_130188745.1">
    <property type="nucleotide sequence ID" value="NZ_CP035913.1"/>
</dbReference>
<evidence type="ECO:0000256" key="2">
    <source>
        <dbReference type="ARBA" id="ARBA00016013"/>
    </source>
</evidence>
<gene>
    <name evidence="7" type="ORF">EWM63_23810</name>
</gene>
<evidence type="ECO:0000256" key="4">
    <source>
        <dbReference type="ARBA" id="ARBA00024746"/>
    </source>
</evidence>
<evidence type="ECO:0000256" key="5">
    <source>
        <dbReference type="RuleBase" id="RU362076"/>
    </source>
</evidence>
<dbReference type="Gene3D" id="2.30.30.910">
    <property type="match status" value="1"/>
</dbReference>
<dbReference type="KEGG" id="plue:EWM63_23810"/>
<proteinExistence type="inferred from homology"/>
<dbReference type="AlphaFoldDB" id="A0A4P6L2X2"/>
<dbReference type="Proteomes" id="UP000290637">
    <property type="component" value="Chromosome"/>
</dbReference>
<keyword evidence="3 5" id="KW-1005">Bacterial flagellum biogenesis</keyword>
<evidence type="ECO:0000313" key="8">
    <source>
        <dbReference type="Proteomes" id="UP000290637"/>
    </source>
</evidence>
<evidence type="ECO:0000256" key="3">
    <source>
        <dbReference type="ARBA" id="ARBA00022795"/>
    </source>
</evidence>
<comment type="function">
    <text evidence="4 5">Required for flagellar hook formation. May act as a scaffolding protein.</text>
</comment>
<sequence>METNLFTNPASAAASTAGSTTPKANGTSGTSESQEMFTKLLVAQIQNQDPLSPSDPSQFVQQLTQLSQTEALQSLASQTSNNASVLQSMQVLGLGAQVGSEVMTSATAVQLDGAKVGGAVTLGSNSSKTTLVLTGTDGVAHELALGPLTAGTSPISIDPTAMGLPAGNYKMQVVTSTGENPPVDIAGRLNSVRLGSNGSIVLNIANVGEVAPSAITAFNGKSNSNAVAAAGAAITSL</sequence>
<reference evidence="7 8" key="1">
    <citation type="submission" date="2019-02" db="EMBL/GenBank/DDBJ databases">
        <title>Draft Genome Sequences of Six Type Strains of the Genus Massilia.</title>
        <authorList>
            <person name="Miess H."/>
            <person name="Frediansyhah A."/>
            <person name="Gross H."/>
        </authorList>
    </citation>
    <scope>NUCLEOTIDE SEQUENCE [LARGE SCALE GENOMIC DNA]</scope>
    <source>
        <strain evidence="7 8">DSM 17473</strain>
    </source>
</reference>
<accession>A0A4P6L2X2</accession>
<organism evidence="7 8">
    <name type="scientific">Pseudoduganella lutea</name>
    <dbReference type="NCBI Taxonomy" id="321985"/>
    <lineage>
        <taxon>Bacteria</taxon>
        <taxon>Pseudomonadati</taxon>
        <taxon>Pseudomonadota</taxon>
        <taxon>Betaproteobacteria</taxon>
        <taxon>Burkholderiales</taxon>
        <taxon>Oxalobacteraceae</taxon>
        <taxon>Telluria group</taxon>
        <taxon>Pseudoduganella</taxon>
    </lineage>
</organism>
<keyword evidence="7" id="KW-0966">Cell projection</keyword>
<keyword evidence="7" id="KW-0969">Cilium</keyword>
<feature type="region of interest" description="Disordered" evidence="6">
    <location>
        <begin position="1"/>
        <end position="33"/>
    </location>
</feature>
<dbReference type="OrthoDB" id="9785233at2"/>
<evidence type="ECO:0000313" key="7">
    <source>
        <dbReference type="EMBL" id="QBE65635.1"/>
    </source>
</evidence>
<keyword evidence="8" id="KW-1185">Reference proteome</keyword>